<accession>A0A537J366</accession>
<dbReference type="Pfam" id="PF13649">
    <property type="entry name" value="Methyltransf_25"/>
    <property type="match status" value="1"/>
</dbReference>
<feature type="non-terminal residue" evidence="2">
    <location>
        <position position="233"/>
    </location>
</feature>
<name>A0A537J366_9BACT</name>
<dbReference type="Proteomes" id="UP000320048">
    <property type="component" value="Unassembled WGS sequence"/>
</dbReference>
<proteinExistence type="predicted"/>
<dbReference type="CDD" id="cd02440">
    <property type="entry name" value="AdoMet_MTases"/>
    <property type="match status" value="1"/>
</dbReference>
<keyword evidence="2" id="KW-0489">Methyltransferase</keyword>
<comment type="caution">
    <text evidence="2">The sequence shown here is derived from an EMBL/GenBank/DDBJ whole genome shotgun (WGS) entry which is preliminary data.</text>
</comment>
<dbReference type="Gene3D" id="3.40.50.150">
    <property type="entry name" value="Vaccinia Virus protein VP39"/>
    <property type="match status" value="1"/>
</dbReference>
<dbReference type="InterPro" id="IPR029063">
    <property type="entry name" value="SAM-dependent_MTases_sf"/>
</dbReference>
<organism evidence="2 3">
    <name type="scientific">Candidatus Segetimicrobium genomatis</name>
    <dbReference type="NCBI Taxonomy" id="2569760"/>
    <lineage>
        <taxon>Bacteria</taxon>
        <taxon>Bacillati</taxon>
        <taxon>Candidatus Sysuimicrobiota</taxon>
        <taxon>Candidatus Sysuimicrobiia</taxon>
        <taxon>Candidatus Sysuimicrobiales</taxon>
        <taxon>Candidatus Segetimicrobiaceae</taxon>
        <taxon>Candidatus Segetimicrobium</taxon>
    </lineage>
</organism>
<dbReference type="AlphaFoldDB" id="A0A537J366"/>
<dbReference type="GO" id="GO:0032259">
    <property type="term" value="P:methylation"/>
    <property type="evidence" value="ECO:0007669"/>
    <property type="project" value="UniProtKB-KW"/>
</dbReference>
<reference evidence="2 3" key="1">
    <citation type="journal article" date="2019" name="Nat. Microbiol.">
        <title>Mediterranean grassland soil C-N compound turnover is dependent on rainfall and depth, and is mediated by genomically divergent microorganisms.</title>
        <authorList>
            <person name="Diamond S."/>
            <person name="Andeer P.F."/>
            <person name="Li Z."/>
            <person name="Crits-Christoph A."/>
            <person name="Burstein D."/>
            <person name="Anantharaman K."/>
            <person name="Lane K.R."/>
            <person name="Thomas B.C."/>
            <person name="Pan C."/>
            <person name="Northen T.R."/>
            <person name="Banfield J.F."/>
        </authorList>
    </citation>
    <scope>NUCLEOTIDE SEQUENCE [LARGE SCALE GENOMIC DNA]</scope>
    <source>
        <strain evidence="2">NP_7</strain>
    </source>
</reference>
<gene>
    <name evidence="2" type="ORF">E6H04_13185</name>
</gene>
<sequence length="233" mass="26129">MSAPLPCTLVSPCDVPVRMPLGSLPHEELPTVSINSYRSVPSMARRSRFPRTAGHLRRRKTRPMAWRLRRPRQVQAGVVPREIDNDLLRRAGNPTAALERLIFQAIYGDAGKRDEYLLAAFFDFAHPTERLWNDLTPRERRLLFNVIRTNQRRLRHLLHIIAPQPNEFIVDVGCGVGGLAFHLARAGARVFGLDPNRESLANGQRLIARLGVRVPLSVGVCQSLPLGTASTDK</sequence>
<evidence type="ECO:0000313" key="2">
    <source>
        <dbReference type="EMBL" id="TMI78011.1"/>
    </source>
</evidence>
<dbReference type="SUPFAM" id="SSF53335">
    <property type="entry name" value="S-adenosyl-L-methionine-dependent methyltransferases"/>
    <property type="match status" value="1"/>
</dbReference>
<keyword evidence="2" id="KW-0808">Transferase</keyword>
<evidence type="ECO:0000313" key="3">
    <source>
        <dbReference type="Proteomes" id="UP000320048"/>
    </source>
</evidence>
<dbReference type="EMBL" id="VBAO01000411">
    <property type="protein sequence ID" value="TMI78011.1"/>
    <property type="molecule type" value="Genomic_DNA"/>
</dbReference>
<dbReference type="InterPro" id="IPR041698">
    <property type="entry name" value="Methyltransf_25"/>
</dbReference>
<protein>
    <submittedName>
        <fullName evidence="2">Methyltransferase domain-containing protein</fullName>
    </submittedName>
</protein>
<evidence type="ECO:0000259" key="1">
    <source>
        <dbReference type="Pfam" id="PF13649"/>
    </source>
</evidence>
<feature type="domain" description="Methyltransferase" evidence="1">
    <location>
        <begin position="169"/>
        <end position="232"/>
    </location>
</feature>
<dbReference type="GO" id="GO:0008168">
    <property type="term" value="F:methyltransferase activity"/>
    <property type="evidence" value="ECO:0007669"/>
    <property type="project" value="UniProtKB-KW"/>
</dbReference>